<organism evidence="1 2">
    <name type="scientific">Moorena producens 3L</name>
    <dbReference type="NCBI Taxonomy" id="489825"/>
    <lineage>
        <taxon>Bacteria</taxon>
        <taxon>Bacillati</taxon>
        <taxon>Cyanobacteriota</taxon>
        <taxon>Cyanophyceae</taxon>
        <taxon>Coleofasciculales</taxon>
        <taxon>Coleofasciculaceae</taxon>
        <taxon>Moorena</taxon>
    </lineage>
</organism>
<evidence type="ECO:0000313" key="2">
    <source>
        <dbReference type="Proteomes" id="UP000003959"/>
    </source>
</evidence>
<evidence type="ECO:0000313" key="1">
    <source>
        <dbReference type="EMBL" id="EGJ34281.1"/>
    </source>
</evidence>
<protein>
    <recommendedName>
        <fullName evidence="3">Tetratricopeptide repeat protein</fullName>
    </recommendedName>
</protein>
<proteinExistence type="predicted"/>
<dbReference type="HOGENOM" id="CLU_3312907_0_0_3"/>
<dbReference type="EMBL" id="GL890840">
    <property type="protein sequence ID" value="EGJ34281.1"/>
    <property type="molecule type" value="Genomic_DNA"/>
</dbReference>
<evidence type="ECO:0008006" key="3">
    <source>
        <dbReference type="Google" id="ProtNLM"/>
    </source>
</evidence>
<dbReference type="InterPro" id="IPR011990">
    <property type="entry name" value="TPR-like_helical_dom_sf"/>
</dbReference>
<name>F4XNM2_9CYAN</name>
<dbReference type="Gene3D" id="1.25.40.10">
    <property type="entry name" value="Tetratricopeptide repeat domain"/>
    <property type="match status" value="1"/>
</dbReference>
<sequence length="39" mass="4410">MLKKLLGQQHPSVAKSLNNLALLYSKQYKKIAIKVGWAK</sequence>
<accession>F4XNM2</accession>
<gene>
    <name evidence="1" type="ORF">LYNGBM3L_24570</name>
</gene>
<keyword evidence="2" id="KW-1185">Reference proteome</keyword>
<dbReference type="Proteomes" id="UP000003959">
    <property type="component" value="Unassembled WGS sequence"/>
</dbReference>
<reference evidence="2" key="1">
    <citation type="journal article" date="2011" name="Proc. Natl. Acad. Sci. U.S.A.">
        <title>Genomic insights into the physiology and ecology of the marine filamentous cyanobacterium Lyngbya majuscula.</title>
        <authorList>
            <person name="Jones A.C."/>
            <person name="Monroe E.A."/>
            <person name="Podell S."/>
            <person name="Hess W.R."/>
            <person name="Klages S."/>
            <person name="Esquenazi E."/>
            <person name="Niessen S."/>
            <person name="Hoover H."/>
            <person name="Rothmann M."/>
            <person name="Lasken R.S."/>
            <person name="Yates J.R.III."/>
            <person name="Reinhardt R."/>
            <person name="Kube M."/>
            <person name="Burkart M.D."/>
            <person name="Allen E.E."/>
            <person name="Dorrestein P.C."/>
            <person name="Gerwick W.H."/>
            <person name="Gerwick L."/>
        </authorList>
    </citation>
    <scope>NUCLEOTIDE SEQUENCE [LARGE SCALE GENOMIC DNA]</scope>
    <source>
        <strain evidence="2">3L</strain>
    </source>
</reference>
<dbReference type="AlphaFoldDB" id="F4XNM2"/>